<keyword evidence="3" id="KW-0819">tRNA processing</keyword>
<accession>A0ABR4CFY9</accession>
<dbReference type="PANTHER" id="PTHR43033:SF1">
    <property type="entry name" value="TRNA(ILE)-LYSIDINE SYNTHASE-RELATED"/>
    <property type="match status" value="1"/>
</dbReference>
<evidence type="ECO:0000313" key="9">
    <source>
        <dbReference type="Proteomes" id="UP001595075"/>
    </source>
</evidence>
<comment type="catalytic activity">
    <reaction evidence="6">
        <text>cytidine(34) in tRNA(Ile2) + L-lysine + ATP = lysidine(34) in tRNA(Ile2) + AMP + diphosphate + H(+)</text>
        <dbReference type="Rhea" id="RHEA:43744"/>
        <dbReference type="Rhea" id="RHEA-COMP:10625"/>
        <dbReference type="Rhea" id="RHEA-COMP:10670"/>
        <dbReference type="ChEBI" id="CHEBI:15378"/>
        <dbReference type="ChEBI" id="CHEBI:30616"/>
        <dbReference type="ChEBI" id="CHEBI:32551"/>
        <dbReference type="ChEBI" id="CHEBI:33019"/>
        <dbReference type="ChEBI" id="CHEBI:82748"/>
        <dbReference type="ChEBI" id="CHEBI:83665"/>
        <dbReference type="ChEBI" id="CHEBI:456215"/>
        <dbReference type="EC" id="6.3.4.19"/>
    </reaction>
</comment>
<dbReference type="InterPro" id="IPR012094">
    <property type="entry name" value="tRNA_Ile_lys_synt"/>
</dbReference>
<organism evidence="8 9">
    <name type="scientific">Oculimacula yallundae</name>
    <dbReference type="NCBI Taxonomy" id="86028"/>
    <lineage>
        <taxon>Eukaryota</taxon>
        <taxon>Fungi</taxon>
        <taxon>Dikarya</taxon>
        <taxon>Ascomycota</taxon>
        <taxon>Pezizomycotina</taxon>
        <taxon>Leotiomycetes</taxon>
        <taxon>Helotiales</taxon>
        <taxon>Ploettnerulaceae</taxon>
        <taxon>Oculimacula</taxon>
    </lineage>
</organism>
<gene>
    <name evidence="8" type="ORF">VTL71DRAFT_15221</name>
</gene>
<proteinExistence type="inferred from homology"/>
<keyword evidence="2" id="KW-0436">Ligase</keyword>
<evidence type="ECO:0000259" key="7">
    <source>
        <dbReference type="Pfam" id="PF01171"/>
    </source>
</evidence>
<dbReference type="HAMAP" id="MF_01161">
    <property type="entry name" value="tRNA_Ile_lys_synt"/>
    <property type="match status" value="1"/>
</dbReference>
<dbReference type="CDD" id="cd01992">
    <property type="entry name" value="TilS_N"/>
    <property type="match status" value="1"/>
</dbReference>
<evidence type="ECO:0000256" key="1">
    <source>
        <dbReference type="ARBA" id="ARBA00013267"/>
    </source>
</evidence>
<evidence type="ECO:0000256" key="4">
    <source>
        <dbReference type="ARBA" id="ARBA00022741"/>
    </source>
</evidence>
<dbReference type="NCBIfam" id="TIGR02432">
    <property type="entry name" value="lysidine_TilS_N"/>
    <property type="match status" value="1"/>
</dbReference>
<reference evidence="8 9" key="1">
    <citation type="journal article" date="2024" name="Commun. Biol.">
        <title>Comparative genomic analysis of thermophilic fungi reveals convergent evolutionary adaptations and gene losses.</title>
        <authorList>
            <person name="Steindorff A.S."/>
            <person name="Aguilar-Pontes M.V."/>
            <person name="Robinson A.J."/>
            <person name="Andreopoulos B."/>
            <person name="LaButti K."/>
            <person name="Kuo A."/>
            <person name="Mondo S."/>
            <person name="Riley R."/>
            <person name="Otillar R."/>
            <person name="Haridas S."/>
            <person name="Lipzen A."/>
            <person name="Grimwood J."/>
            <person name="Schmutz J."/>
            <person name="Clum A."/>
            <person name="Reid I.D."/>
            <person name="Moisan M.C."/>
            <person name="Butler G."/>
            <person name="Nguyen T.T.M."/>
            <person name="Dewar K."/>
            <person name="Conant G."/>
            <person name="Drula E."/>
            <person name="Henrissat B."/>
            <person name="Hansel C."/>
            <person name="Singer S."/>
            <person name="Hutchinson M.I."/>
            <person name="de Vries R.P."/>
            <person name="Natvig D.O."/>
            <person name="Powell A.J."/>
            <person name="Tsang A."/>
            <person name="Grigoriev I.V."/>
        </authorList>
    </citation>
    <scope>NUCLEOTIDE SEQUENCE [LARGE SCALE GENOMIC DNA]</scope>
    <source>
        <strain evidence="8 9">CBS 494.80</strain>
    </source>
</reference>
<dbReference type="Gene3D" id="3.40.50.620">
    <property type="entry name" value="HUPs"/>
    <property type="match status" value="1"/>
</dbReference>
<name>A0ABR4CFY9_9HELO</name>
<dbReference type="InterPro" id="IPR011063">
    <property type="entry name" value="TilS/TtcA_N"/>
</dbReference>
<protein>
    <recommendedName>
        <fullName evidence="1">tRNA(Ile)-lysidine synthetase</fullName>
        <ecNumber evidence="1">6.3.4.19</ecNumber>
    </recommendedName>
</protein>
<sequence>MGACTRTLSKNILLKNHKRSSPVLPVTVDEFSDIWTKIWPASRGTSPGSGVAKPRANTIGLAISGGVDSMALAFLCSRMKENLSLANAANVPTAFRAFVVDHGVRKESRTEAEAVCENLLKSGIPSDLLTITWPTSHPSNALNFESAARTYRFRALGKACRRWGIESLLLAHHQDDQVETVMMRLMDGHRTGLTGIKVSSEIPECYGIHGVHESGGLDGLNARGELFPNVTQAHWESTQLLAETGGMRLYRPLLGFSKERLRATCLENKVDWFEDQTNKDQTLTKRNAIRYMFANHTLPKALSKPSLLKLCQNMNEQKDLQQEILKTWLSKCHITALDLGVGSMKVRFTDLDEFKKDPEWPGDKAGKIAAEYLRKVIMLIAPQERISLSALHGAVGRIFPELTGEEAQETPFTFCGVYFQIEPPPQSAKTSGKPIVPIEEDLKPEPGQRKPKPTWHISRQSFPRTLISKYDITFPFPFPPSVQTLPIPQPASSSSSSPQRTTPLWSPFALFDGRFWIRILPNVPPSPATHTILIKPLTPQHWGDLKAQLEKQGQYEALKKVKARAPGGVKFTLPVLVVRDDRGREKVLGLPSLGVFVKEGKEVLCEVRWKKIYTEGLNIGG</sequence>
<evidence type="ECO:0000256" key="5">
    <source>
        <dbReference type="ARBA" id="ARBA00022840"/>
    </source>
</evidence>
<evidence type="ECO:0000256" key="2">
    <source>
        <dbReference type="ARBA" id="ARBA00022598"/>
    </source>
</evidence>
<evidence type="ECO:0000256" key="6">
    <source>
        <dbReference type="ARBA" id="ARBA00048539"/>
    </source>
</evidence>
<comment type="caution">
    <text evidence="8">The sequence shown here is derived from an EMBL/GenBank/DDBJ whole genome shotgun (WGS) entry which is preliminary data.</text>
</comment>
<dbReference type="InterPro" id="IPR014729">
    <property type="entry name" value="Rossmann-like_a/b/a_fold"/>
</dbReference>
<feature type="domain" description="tRNA(Ile)-lysidine/2-thiocytidine synthase N-terminal" evidence="7">
    <location>
        <begin position="59"/>
        <end position="290"/>
    </location>
</feature>
<keyword evidence="9" id="KW-1185">Reference proteome</keyword>
<dbReference type="PANTHER" id="PTHR43033">
    <property type="entry name" value="TRNA(ILE)-LYSIDINE SYNTHASE-RELATED"/>
    <property type="match status" value="1"/>
</dbReference>
<keyword evidence="4" id="KW-0547">Nucleotide-binding</keyword>
<dbReference type="Pfam" id="PF01171">
    <property type="entry name" value="ATP_bind_3"/>
    <property type="match status" value="1"/>
</dbReference>
<dbReference type="EC" id="6.3.4.19" evidence="1"/>
<dbReference type="SUPFAM" id="SSF52402">
    <property type="entry name" value="Adenine nucleotide alpha hydrolases-like"/>
    <property type="match status" value="1"/>
</dbReference>
<evidence type="ECO:0000256" key="3">
    <source>
        <dbReference type="ARBA" id="ARBA00022694"/>
    </source>
</evidence>
<dbReference type="EMBL" id="JAZHXI010000008">
    <property type="protein sequence ID" value="KAL2068883.1"/>
    <property type="molecule type" value="Genomic_DNA"/>
</dbReference>
<dbReference type="InterPro" id="IPR012795">
    <property type="entry name" value="tRNA_Ile_lys_synt_N"/>
</dbReference>
<keyword evidence="5" id="KW-0067">ATP-binding</keyword>
<dbReference type="Proteomes" id="UP001595075">
    <property type="component" value="Unassembled WGS sequence"/>
</dbReference>
<evidence type="ECO:0000313" key="8">
    <source>
        <dbReference type="EMBL" id="KAL2068883.1"/>
    </source>
</evidence>